<dbReference type="KEGG" id="cic:CICLE_v10027611mg"/>
<sequence length="91" mass="10411">MCTAAKNSCLDCICCLHAIYMLHTFEDSLQRSCNLVLMSMLILFLSSVGPRYLYIFSSKLVQLFSLLTEKPVLFFVLALVILITYLLKYCN</sequence>
<dbReference type="AlphaFoldDB" id="V4SL51"/>
<evidence type="ECO:0000313" key="2">
    <source>
        <dbReference type="EMBL" id="ESR41382.1"/>
    </source>
</evidence>
<keyword evidence="1" id="KW-0472">Membrane</keyword>
<evidence type="ECO:0000256" key="1">
    <source>
        <dbReference type="SAM" id="Phobius"/>
    </source>
</evidence>
<accession>V4SL51</accession>
<dbReference type="InParanoid" id="V4SL51"/>
<gene>
    <name evidence="2" type="ORF">CICLE_v10027611mg</name>
</gene>
<dbReference type="EMBL" id="KI536925">
    <property type="protein sequence ID" value="ESR41382.1"/>
    <property type="molecule type" value="Genomic_DNA"/>
</dbReference>
<organism evidence="2 3">
    <name type="scientific">Citrus clementina</name>
    <name type="common">Clementine</name>
    <name type="synonym">Citrus deliciosa x Citrus sinensis</name>
    <dbReference type="NCBI Taxonomy" id="85681"/>
    <lineage>
        <taxon>Eukaryota</taxon>
        <taxon>Viridiplantae</taxon>
        <taxon>Streptophyta</taxon>
        <taxon>Embryophyta</taxon>
        <taxon>Tracheophyta</taxon>
        <taxon>Spermatophyta</taxon>
        <taxon>Magnoliopsida</taxon>
        <taxon>eudicotyledons</taxon>
        <taxon>Gunneridae</taxon>
        <taxon>Pentapetalae</taxon>
        <taxon>rosids</taxon>
        <taxon>malvids</taxon>
        <taxon>Sapindales</taxon>
        <taxon>Rutaceae</taxon>
        <taxon>Aurantioideae</taxon>
        <taxon>Citrus</taxon>
    </lineage>
</organism>
<dbReference type="Gramene" id="ESR41382">
    <property type="protein sequence ID" value="ESR41382"/>
    <property type="gene ID" value="CICLE_v10027611mg"/>
</dbReference>
<feature type="transmembrane region" description="Helical" evidence="1">
    <location>
        <begin position="35"/>
        <end position="52"/>
    </location>
</feature>
<feature type="transmembrane region" description="Helical" evidence="1">
    <location>
        <begin position="72"/>
        <end position="90"/>
    </location>
</feature>
<protein>
    <submittedName>
        <fullName evidence="2">Uncharacterized protein</fullName>
    </submittedName>
</protein>
<reference evidence="2 3" key="1">
    <citation type="submission" date="2013-10" db="EMBL/GenBank/DDBJ databases">
        <authorList>
            <consortium name="International Citrus Genome Consortium"/>
            <person name="Jenkins J."/>
            <person name="Schmutz J."/>
            <person name="Prochnik S."/>
            <person name="Rokhsar D."/>
            <person name="Gmitter F."/>
            <person name="Ollitrault P."/>
            <person name="Machado M."/>
            <person name="Talon M."/>
            <person name="Wincker P."/>
            <person name="Jaillon O."/>
            <person name="Morgante M."/>
        </authorList>
    </citation>
    <scope>NUCLEOTIDE SEQUENCE</scope>
    <source>
        <strain evidence="3">cv. Clemenules</strain>
    </source>
</reference>
<dbReference type="Proteomes" id="UP000030687">
    <property type="component" value="Unassembled WGS sequence"/>
</dbReference>
<keyword evidence="1" id="KW-1133">Transmembrane helix</keyword>
<keyword evidence="3" id="KW-1185">Reference proteome</keyword>
<keyword evidence="1" id="KW-0812">Transmembrane</keyword>
<name>V4SL51_CITCL</name>
<proteinExistence type="predicted"/>
<evidence type="ECO:0000313" key="3">
    <source>
        <dbReference type="Proteomes" id="UP000030687"/>
    </source>
</evidence>